<dbReference type="Gene3D" id="1.10.1220.10">
    <property type="entry name" value="Met repressor-like"/>
    <property type="match status" value="1"/>
</dbReference>
<geneLocation type="plasmid" evidence="1">
    <name>pRGRH0092</name>
</geneLocation>
<protein>
    <recommendedName>
        <fullName evidence="2">Ribbon-helix-helix protein CopG domain-containing protein</fullName>
    </recommendedName>
</protein>
<dbReference type="AlphaFoldDB" id="A0A0H5PXI9"/>
<accession>A0A0H5PXI9</accession>
<dbReference type="InterPro" id="IPR010985">
    <property type="entry name" value="Ribbon_hlx_hlx"/>
</dbReference>
<dbReference type="GO" id="GO:0006355">
    <property type="term" value="P:regulation of DNA-templated transcription"/>
    <property type="evidence" value="ECO:0007669"/>
    <property type="project" value="InterPro"/>
</dbReference>
<dbReference type="EMBL" id="LN852783">
    <property type="protein sequence ID" value="CRY93889.1"/>
    <property type="molecule type" value="Genomic_DNA"/>
</dbReference>
<reference evidence="1" key="1">
    <citation type="submission" date="2015-06" db="EMBL/GenBank/DDBJ databases">
        <authorList>
            <person name="Joergensen T."/>
        </authorList>
    </citation>
    <scope>NUCLEOTIDE SEQUENCE</scope>
    <source>
        <plasmid evidence="1">pRGRH0092</plasmid>
    </source>
</reference>
<dbReference type="SUPFAM" id="SSF47598">
    <property type="entry name" value="Ribbon-helix-helix"/>
    <property type="match status" value="1"/>
</dbReference>
<keyword evidence="1" id="KW-0614">Plasmid</keyword>
<name>A0A0H5PXI9_9ZZZZ</name>
<reference evidence="1" key="2">
    <citation type="submission" date="2015-07" db="EMBL/GenBank/DDBJ databases">
        <title>Plasmids, circular viruses and viroids from rat gut.</title>
        <authorList>
            <person name="Jorgensen T.J."/>
            <person name="Hansen M.A."/>
            <person name="Xu Z."/>
            <person name="Tabak M.A."/>
            <person name="Sorensen S.J."/>
            <person name="Hansen L.H."/>
        </authorList>
    </citation>
    <scope>NUCLEOTIDE SEQUENCE</scope>
    <source>
        <plasmid evidence="1">pRGRH0092</plasmid>
    </source>
</reference>
<dbReference type="InterPro" id="IPR013321">
    <property type="entry name" value="Arc_rbn_hlx_hlx"/>
</dbReference>
<proteinExistence type="predicted"/>
<sequence length="85" mass="9563">MPKVPMQRLNINLSKDMLDKLNAVCEELGCPRSSYIAMALKQKFQSDEVMSKFPEMMSSMSEMIALAKSMKDNEALLTESVSDPE</sequence>
<evidence type="ECO:0008006" key="2">
    <source>
        <dbReference type="Google" id="ProtNLM"/>
    </source>
</evidence>
<evidence type="ECO:0000313" key="1">
    <source>
        <dbReference type="EMBL" id="CRY93889.1"/>
    </source>
</evidence>
<organism evidence="1">
    <name type="scientific">uncultured prokaryote</name>
    <dbReference type="NCBI Taxonomy" id="198431"/>
    <lineage>
        <taxon>unclassified sequences</taxon>
        <taxon>environmental samples</taxon>
    </lineage>
</organism>